<sequence length="80" mass="9420">MRSNTVTDWFLRHYRTHLNYPLQRCIKNNDMMGSFCRELGLIVCIKLHSLAGRWSPIHTNARHHETRAVADQNLQVKSQC</sequence>
<dbReference type="EMBL" id="JBJXBP010000004">
    <property type="protein sequence ID" value="KAL3833677.1"/>
    <property type="molecule type" value="Genomic_DNA"/>
</dbReference>
<accession>A0ABD3TBE5</accession>
<reference evidence="1 2" key="1">
    <citation type="submission" date="2024-12" db="EMBL/GenBank/DDBJ databases">
        <title>The unique morphological basis and parallel evolutionary history of personate flowers in Penstemon.</title>
        <authorList>
            <person name="Depatie T.H."/>
            <person name="Wessinger C.A."/>
        </authorList>
    </citation>
    <scope>NUCLEOTIDE SEQUENCE [LARGE SCALE GENOMIC DNA]</scope>
    <source>
        <strain evidence="1">WTNN_2</strain>
        <tissue evidence="1">Leaf</tissue>
    </source>
</reference>
<gene>
    <name evidence="1" type="ORF">ACJIZ3_008413</name>
</gene>
<organism evidence="1 2">
    <name type="scientific">Penstemon smallii</name>
    <dbReference type="NCBI Taxonomy" id="265156"/>
    <lineage>
        <taxon>Eukaryota</taxon>
        <taxon>Viridiplantae</taxon>
        <taxon>Streptophyta</taxon>
        <taxon>Embryophyta</taxon>
        <taxon>Tracheophyta</taxon>
        <taxon>Spermatophyta</taxon>
        <taxon>Magnoliopsida</taxon>
        <taxon>eudicotyledons</taxon>
        <taxon>Gunneridae</taxon>
        <taxon>Pentapetalae</taxon>
        <taxon>asterids</taxon>
        <taxon>lamiids</taxon>
        <taxon>Lamiales</taxon>
        <taxon>Plantaginaceae</taxon>
        <taxon>Cheloneae</taxon>
        <taxon>Penstemon</taxon>
    </lineage>
</organism>
<evidence type="ECO:0000313" key="2">
    <source>
        <dbReference type="Proteomes" id="UP001634393"/>
    </source>
</evidence>
<proteinExistence type="predicted"/>
<dbReference type="AlphaFoldDB" id="A0ABD3TBE5"/>
<dbReference type="Proteomes" id="UP001634393">
    <property type="component" value="Unassembled WGS sequence"/>
</dbReference>
<evidence type="ECO:0000313" key="1">
    <source>
        <dbReference type="EMBL" id="KAL3833677.1"/>
    </source>
</evidence>
<protein>
    <submittedName>
        <fullName evidence="1">Uncharacterized protein</fullName>
    </submittedName>
</protein>
<comment type="caution">
    <text evidence="1">The sequence shown here is derived from an EMBL/GenBank/DDBJ whole genome shotgun (WGS) entry which is preliminary data.</text>
</comment>
<name>A0ABD3TBE5_9LAMI</name>
<keyword evidence="2" id="KW-1185">Reference proteome</keyword>